<keyword evidence="5" id="KW-0812">Transmembrane</keyword>
<proteinExistence type="inferred from homology"/>
<dbReference type="OrthoDB" id="411785at2759"/>
<feature type="compositionally biased region" description="Basic and acidic residues" evidence="4">
    <location>
        <begin position="278"/>
        <end position="287"/>
    </location>
</feature>
<protein>
    <submittedName>
        <fullName evidence="6">Uncharacterized protein</fullName>
    </submittedName>
</protein>
<dbReference type="CDD" id="cd02440">
    <property type="entry name" value="AdoMet_MTases"/>
    <property type="match status" value="1"/>
</dbReference>
<feature type="compositionally biased region" description="Basic and acidic residues" evidence="4">
    <location>
        <begin position="330"/>
        <end position="340"/>
    </location>
</feature>
<evidence type="ECO:0000313" key="6">
    <source>
        <dbReference type="EMBL" id="CAD7224207.1"/>
    </source>
</evidence>
<keyword evidence="2" id="KW-0489">Methyltransferase</keyword>
<organism evidence="6">
    <name type="scientific">Cyprideis torosa</name>
    <dbReference type="NCBI Taxonomy" id="163714"/>
    <lineage>
        <taxon>Eukaryota</taxon>
        <taxon>Metazoa</taxon>
        <taxon>Ecdysozoa</taxon>
        <taxon>Arthropoda</taxon>
        <taxon>Crustacea</taxon>
        <taxon>Oligostraca</taxon>
        <taxon>Ostracoda</taxon>
        <taxon>Podocopa</taxon>
        <taxon>Podocopida</taxon>
        <taxon>Cytherocopina</taxon>
        <taxon>Cytheroidea</taxon>
        <taxon>Cytherideidae</taxon>
        <taxon>Cyprideis</taxon>
    </lineage>
</organism>
<dbReference type="InterPro" id="IPR051419">
    <property type="entry name" value="Lys/N-term_MeTrsfase_sf"/>
</dbReference>
<feature type="transmembrane region" description="Helical" evidence="5">
    <location>
        <begin position="231"/>
        <end position="258"/>
    </location>
</feature>
<dbReference type="PANTHER" id="PTHR12176:SF80">
    <property type="entry name" value="EEF1A LYSINE METHYLTRANSFERASE 4"/>
    <property type="match status" value="1"/>
</dbReference>
<sequence length="349" mass="39590">MMDKKSPHYDKKEYWDKRFQDEEEYDWLSCYAVLRDVIKHFVGKDQRILILGCGNSQLGHEMYEDGYKCITNVDYSQVVIDKMASKYPTMRWCCGDVRNLLLRESNENPEHEGTAAQGLFMANSFDCAIEKATLDALLVNEKSMWSISPGGQRDIEMVLRGVYDILGPDGVFLSMSFHLPHFRLPTYYKVGVPWALGHMEIQGKSLPFYCYSMKKGETQDPKSKDFDEQPLWLVFLASTGFPLASLCALSLLIGMSLAMGTGPFKSCKFQPYASPAARGRETKEPSKHSKAKSKQSKLKSKHSKKSKSKQSKSKLSSKSVQPSAKKGNKRIRDTVSEMESKRRRGLPSK</sequence>
<keyword evidence="5" id="KW-0472">Membrane</keyword>
<feature type="compositionally biased region" description="Basic residues" evidence="4">
    <location>
        <begin position="288"/>
        <end position="312"/>
    </location>
</feature>
<keyword evidence="3" id="KW-0808">Transferase</keyword>
<dbReference type="GO" id="GO:0008168">
    <property type="term" value="F:methyltransferase activity"/>
    <property type="evidence" value="ECO:0007669"/>
    <property type="project" value="UniProtKB-KW"/>
</dbReference>
<dbReference type="EMBL" id="OB660328">
    <property type="protein sequence ID" value="CAD7224207.1"/>
    <property type="molecule type" value="Genomic_DNA"/>
</dbReference>
<dbReference type="AlphaFoldDB" id="A0A7R8W4H4"/>
<evidence type="ECO:0000256" key="2">
    <source>
        <dbReference type="ARBA" id="ARBA00022603"/>
    </source>
</evidence>
<comment type="similarity">
    <text evidence="1">Belongs to the methyltransferase superfamily.</text>
</comment>
<keyword evidence="5" id="KW-1133">Transmembrane helix</keyword>
<dbReference type="SUPFAM" id="SSF53335">
    <property type="entry name" value="S-adenosyl-L-methionine-dependent methyltransferases"/>
    <property type="match status" value="1"/>
</dbReference>
<dbReference type="PANTHER" id="PTHR12176">
    <property type="entry name" value="SAM-DEPENDENT METHYLTRANSFERASE SUPERFAMILY PROTEIN"/>
    <property type="match status" value="1"/>
</dbReference>
<reference evidence="6" key="1">
    <citation type="submission" date="2020-11" db="EMBL/GenBank/DDBJ databases">
        <authorList>
            <person name="Tran Van P."/>
        </authorList>
    </citation>
    <scope>NUCLEOTIDE SEQUENCE</scope>
</reference>
<dbReference type="Gene3D" id="3.40.50.150">
    <property type="entry name" value="Vaccinia Virus protein VP39"/>
    <property type="match status" value="1"/>
</dbReference>
<evidence type="ECO:0000256" key="4">
    <source>
        <dbReference type="SAM" id="MobiDB-lite"/>
    </source>
</evidence>
<name>A0A7R8W4H4_9CRUS</name>
<accession>A0A7R8W4H4</accession>
<dbReference type="InterPro" id="IPR029063">
    <property type="entry name" value="SAM-dependent_MTases_sf"/>
</dbReference>
<feature type="region of interest" description="Disordered" evidence="4">
    <location>
        <begin position="276"/>
        <end position="349"/>
    </location>
</feature>
<dbReference type="GO" id="GO:0032259">
    <property type="term" value="P:methylation"/>
    <property type="evidence" value="ECO:0007669"/>
    <property type="project" value="UniProtKB-KW"/>
</dbReference>
<gene>
    <name evidence="6" type="ORF">CTOB1V02_LOCUS2177</name>
</gene>
<evidence type="ECO:0000256" key="5">
    <source>
        <dbReference type="SAM" id="Phobius"/>
    </source>
</evidence>
<evidence type="ECO:0000256" key="1">
    <source>
        <dbReference type="ARBA" id="ARBA00008361"/>
    </source>
</evidence>
<evidence type="ECO:0000256" key="3">
    <source>
        <dbReference type="ARBA" id="ARBA00022679"/>
    </source>
</evidence>